<evidence type="ECO:0000313" key="7">
    <source>
        <dbReference type="Proteomes" id="UP001652600"/>
    </source>
</evidence>
<evidence type="ECO:0000256" key="2">
    <source>
        <dbReference type="ARBA" id="ARBA00023015"/>
    </source>
</evidence>
<evidence type="ECO:0000256" key="4">
    <source>
        <dbReference type="ARBA" id="ARBA00023163"/>
    </source>
</evidence>
<comment type="subcellular location">
    <subcellularLocation>
        <location evidence="1">Nucleus</location>
    </subcellularLocation>
</comment>
<dbReference type="SMART" id="SM01019">
    <property type="entry name" value="B3"/>
    <property type="match status" value="2"/>
</dbReference>
<dbReference type="SMR" id="A0A1S3B070"/>
<dbReference type="Pfam" id="PF02362">
    <property type="entry name" value="B3"/>
    <property type="match status" value="1"/>
</dbReference>
<evidence type="ECO:0000256" key="1">
    <source>
        <dbReference type="ARBA" id="ARBA00004123"/>
    </source>
</evidence>
<dbReference type="Proteomes" id="UP001652600">
    <property type="component" value="Chromosome 8"/>
</dbReference>
<dbReference type="InterPro" id="IPR003340">
    <property type="entry name" value="B3_DNA-bd"/>
</dbReference>
<gene>
    <name evidence="8" type="primary">LOC103484739</name>
</gene>
<organism evidence="7 8">
    <name type="scientific">Cucumis melo</name>
    <name type="common">Muskmelon</name>
    <dbReference type="NCBI Taxonomy" id="3656"/>
    <lineage>
        <taxon>Eukaryota</taxon>
        <taxon>Viridiplantae</taxon>
        <taxon>Streptophyta</taxon>
        <taxon>Embryophyta</taxon>
        <taxon>Tracheophyta</taxon>
        <taxon>Spermatophyta</taxon>
        <taxon>Magnoliopsida</taxon>
        <taxon>eudicotyledons</taxon>
        <taxon>Gunneridae</taxon>
        <taxon>Pentapetalae</taxon>
        <taxon>rosids</taxon>
        <taxon>fabids</taxon>
        <taxon>Cucurbitales</taxon>
        <taxon>Cucurbitaceae</taxon>
        <taxon>Benincaseae</taxon>
        <taxon>Cucumis</taxon>
    </lineage>
</organism>
<evidence type="ECO:0000256" key="5">
    <source>
        <dbReference type="ARBA" id="ARBA00023242"/>
    </source>
</evidence>
<dbReference type="CDD" id="cd10017">
    <property type="entry name" value="B3_DNA"/>
    <property type="match status" value="1"/>
</dbReference>
<protein>
    <submittedName>
        <fullName evidence="8">B3 domain-containing protein Os12g0591400-like isoform X2</fullName>
    </submittedName>
</protein>
<accession>A0A1S3B070</accession>
<feature type="domain" description="TF-B3" evidence="6">
    <location>
        <begin position="84"/>
        <end position="181"/>
    </location>
</feature>
<dbReference type="InterPro" id="IPR044837">
    <property type="entry name" value="REM16-like"/>
</dbReference>
<keyword evidence="4" id="KW-0804">Transcription</keyword>
<dbReference type="SUPFAM" id="SSF101936">
    <property type="entry name" value="DNA-binding pseudobarrel domain"/>
    <property type="match status" value="2"/>
</dbReference>
<dbReference type="Gene3D" id="2.40.330.10">
    <property type="entry name" value="DNA-binding pseudobarrel domain"/>
    <property type="match status" value="2"/>
</dbReference>
<name>A0A1S3B070_CUCME</name>
<dbReference type="RefSeq" id="XP_008440217.1">
    <property type="nucleotide sequence ID" value="XM_008441995.2"/>
</dbReference>
<dbReference type="PANTHER" id="PTHR31391:SF4">
    <property type="entry name" value="B3 DOMAIN-CONTAINING PROTEIN OS03G0184500"/>
    <property type="match status" value="1"/>
</dbReference>
<proteinExistence type="predicted"/>
<keyword evidence="7" id="KW-1185">Reference proteome</keyword>
<evidence type="ECO:0000256" key="3">
    <source>
        <dbReference type="ARBA" id="ARBA00023125"/>
    </source>
</evidence>
<dbReference type="PROSITE" id="PS50863">
    <property type="entry name" value="B3"/>
    <property type="match status" value="1"/>
</dbReference>
<dbReference type="GO" id="GO:0003677">
    <property type="term" value="F:DNA binding"/>
    <property type="evidence" value="ECO:0007669"/>
    <property type="project" value="UniProtKB-KW"/>
</dbReference>
<keyword evidence="5" id="KW-0539">Nucleus</keyword>
<evidence type="ECO:0000259" key="6">
    <source>
        <dbReference type="PROSITE" id="PS50863"/>
    </source>
</evidence>
<keyword evidence="2" id="KW-0805">Transcription regulation</keyword>
<dbReference type="PANTHER" id="PTHR31391">
    <property type="entry name" value="B3 DOMAIN-CONTAINING PROTEIN OS11G0197600-RELATED"/>
    <property type="match status" value="1"/>
</dbReference>
<evidence type="ECO:0000313" key="8">
    <source>
        <dbReference type="RefSeq" id="XP_008440217.1"/>
    </source>
</evidence>
<dbReference type="GO" id="GO:0005634">
    <property type="term" value="C:nucleus"/>
    <property type="evidence" value="ECO:0007669"/>
    <property type="project" value="UniProtKB-SubCell"/>
</dbReference>
<dbReference type="GeneID" id="103484739"/>
<dbReference type="AlphaFoldDB" id="A0A1S3B070"/>
<dbReference type="InterPro" id="IPR015300">
    <property type="entry name" value="DNA-bd_pseudobarrel_sf"/>
</dbReference>
<keyword evidence="3" id="KW-0238">DNA-binding</keyword>
<reference evidence="8" key="1">
    <citation type="submission" date="2025-08" db="UniProtKB">
        <authorList>
            <consortium name="RefSeq"/>
        </authorList>
    </citation>
    <scope>IDENTIFICATION</scope>
    <source>
        <tissue evidence="8">Stem</tissue>
    </source>
</reference>
<sequence length="274" mass="32038">MSSSPKFFRIVMHRNLEDPKMMIPKKFVEDYEEECNYIFREIPSCKKRLIPKHEIKVSRKKQPSPKKVETVQRFSSKSDHQPSFKVVMRQSNVQGRFNMVIPYDFAVKYLSEEIGTIKLQTTDCRNWQLLYKWCRTDRATYAYISSGWKHFAEDNRLKEGDIGLFQLVNKHSFSFTKLQNNSLPPEKETAATGNPFFENIPLKFANEYFSPEMQSADLQVGNKKWNVILKQYEDSQVVGGTFRGESGLKDGDKCLFEMVNTEQCVFKVSFSRNV</sequence>